<organism evidence="7 8">
    <name type="scientific">Litorilinea aerophila</name>
    <dbReference type="NCBI Taxonomy" id="1204385"/>
    <lineage>
        <taxon>Bacteria</taxon>
        <taxon>Bacillati</taxon>
        <taxon>Chloroflexota</taxon>
        <taxon>Caldilineae</taxon>
        <taxon>Caldilineales</taxon>
        <taxon>Caldilineaceae</taxon>
        <taxon>Litorilinea</taxon>
    </lineage>
</organism>
<keyword evidence="5 6" id="KW-0472">Membrane</keyword>
<feature type="transmembrane region" description="Helical" evidence="6">
    <location>
        <begin position="107"/>
        <end position="127"/>
    </location>
</feature>
<dbReference type="InterPro" id="IPR037185">
    <property type="entry name" value="EmrE-like"/>
</dbReference>
<accession>A0A540VFJ0</accession>
<evidence type="ECO:0000313" key="7">
    <source>
        <dbReference type="EMBL" id="TQE95472.1"/>
    </source>
</evidence>
<evidence type="ECO:0000256" key="2">
    <source>
        <dbReference type="ARBA" id="ARBA00022475"/>
    </source>
</evidence>
<feature type="transmembrane region" description="Helical" evidence="6">
    <location>
        <begin position="55"/>
        <end position="74"/>
    </location>
</feature>
<comment type="caution">
    <text evidence="7">The sequence shown here is derived from an EMBL/GenBank/DDBJ whole genome shotgun (WGS) entry which is preliminary data.</text>
</comment>
<dbReference type="GO" id="GO:0022857">
    <property type="term" value="F:transmembrane transporter activity"/>
    <property type="evidence" value="ECO:0007669"/>
    <property type="project" value="InterPro"/>
</dbReference>
<dbReference type="OrthoDB" id="9156836at2"/>
<dbReference type="InterPro" id="IPR000390">
    <property type="entry name" value="Small_drug/metabolite_transptr"/>
</dbReference>
<evidence type="ECO:0000256" key="4">
    <source>
        <dbReference type="ARBA" id="ARBA00022989"/>
    </source>
</evidence>
<evidence type="ECO:0000256" key="3">
    <source>
        <dbReference type="ARBA" id="ARBA00022692"/>
    </source>
</evidence>
<sequence length="129" mass="13458">MNQQLAQSWWLIAVSITAGVAGQTSIKLGIGQASTLAPLSGLAGVVNLILRSPLVLLGLMLYGVGALTWIAVLSRLNLSAAYPFLALNFVLIALVSRLFLGEAIPTMRWMGIAVICLGILLIARSTAGG</sequence>
<gene>
    <name evidence="7" type="ORF">FKZ61_11550</name>
</gene>
<dbReference type="RefSeq" id="WP_141610291.1">
    <property type="nucleotide sequence ID" value="NZ_VIGC02000013.1"/>
</dbReference>
<evidence type="ECO:0000256" key="5">
    <source>
        <dbReference type="ARBA" id="ARBA00023136"/>
    </source>
</evidence>
<dbReference type="AlphaFoldDB" id="A0A540VFJ0"/>
<dbReference type="PANTHER" id="PTHR30561">
    <property type="entry name" value="SMR FAMILY PROTON-DEPENDENT DRUG EFFLUX TRANSPORTER SUGE"/>
    <property type="match status" value="1"/>
</dbReference>
<evidence type="ECO:0000313" key="8">
    <source>
        <dbReference type="Proteomes" id="UP000317371"/>
    </source>
</evidence>
<evidence type="ECO:0000256" key="6">
    <source>
        <dbReference type="SAM" id="Phobius"/>
    </source>
</evidence>
<proteinExistence type="predicted"/>
<dbReference type="Gene3D" id="1.10.3730.20">
    <property type="match status" value="1"/>
</dbReference>
<protein>
    <submittedName>
        <fullName evidence="7">EamA family transporter</fullName>
    </submittedName>
</protein>
<comment type="subcellular location">
    <subcellularLocation>
        <location evidence="1">Cell membrane</location>
        <topology evidence="1">Multi-pass membrane protein</topology>
    </subcellularLocation>
</comment>
<dbReference type="GO" id="GO:0005886">
    <property type="term" value="C:plasma membrane"/>
    <property type="evidence" value="ECO:0007669"/>
    <property type="project" value="UniProtKB-SubCell"/>
</dbReference>
<keyword evidence="2" id="KW-1003">Cell membrane</keyword>
<reference evidence="7 8" key="1">
    <citation type="submission" date="2019-06" db="EMBL/GenBank/DDBJ databases">
        <title>Genome sequence of Litorilinea aerophila BAA-2444.</title>
        <authorList>
            <person name="Maclea K.S."/>
            <person name="Maurais E.G."/>
            <person name="Iannazzi L.C."/>
        </authorList>
    </citation>
    <scope>NUCLEOTIDE SEQUENCE [LARGE SCALE GENOMIC DNA]</scope>
    <source>
        <strain evidence="7 8">ATCC BAA-2444</strain>
    </source>
</reference>
<dbReference type="InParanoid" id="A0A540VFJ0"/>
<dbReference type="SUPFAM" id="SSF103481">
    <property type="entry name" value="Multidrug resistance efflux transporter EmrE"/>
    <property type="match status" value="1"/>
</dbReference>
<dbReference type="EMBL" id="VIGC01000013">
    <property type="protein sequence ID" value="TQE95472.1"/>
    <property type="molecule type" value="Genomic_DNA"/>
</dbReference>
<dbReference type="PANTHER" id="PTHR30561:SF9">
    <property type="entry name" value="4-AMINO-4-DEOXY-L-ARABINOSE-PHOSPHOUNDECAPRENOL FLIPPASE SUBUNIT ARNF-RELATED"/>
    <property type="match status" value="1"/>
</dbReference>
<keyword evidence="8" id="KW-1185">Reference proteome</keyword>
<dbReference type="Proteomes" id="UP000317371">
    <property type="component" value="Unassembled WGS sequence"/>
</dbReference>
<feature type="transmembrane region" description="Helical" evidence="6">
    <location>
        <begin position="80"/>
        <end position="100"/>
    </location>
</feature>
<keyword evidence="3 6" id="KW-0812">Transmembrane</keyword>
<evidence type="ECO:0000256" key="1">
    <source>
        <dbReference type="ARBA" id="ARBA00004651"/>
    </source>
</evidence>
<keyword evidence="4 6" id="KW-1133">Transmembrane helix</keyword>
<name>A0A540VFJ0_9CHLR</name>